<reference evidence="1 2" key="1">
    <citation type="submission" date="2018-07" db="EMBL/GenBank/DDBJ databases">
        <title>Genomic Encyclopedia of Type Strains, Phase III (KMG-III): the genomes of soil and plant-associated and newly described type strains.</title>
        <authorList>
            <person name="Whitman W."/>
        </authorList>
    </citation>
    <scope>NUCLEOTIDE SEQUENCE [LARGE SCALE GENOMIC DNA]</scope>
    <source>
        <strain evidence="1 2">CECT 7287</strain>
    </source>
</reference>
<gene>
    <name evidence="1" type="ORF">DFP98_11489</name>
</gene>
<sequence>MELRFHGLSADLEQGVRLLEDKLGFRQSEDGYPIRVTHRAGRIEVCADTHGAELRYERKIHFFRGPGLLIEALRNAGETVAVDLCEEPQFVAFLFLHGRPIRRFHAAREARFNLGRRREPSDPVQSAESFEVSALAGPASRLVRQACGRPELGRLLCRAGARDRGGLRERRDLRAVVPFLRPIMRRSIALNYAPLGLNSRDSIREAEPMAILCSPNRAGWILGISSA</sequence>
<keyword evidence="2" id="KW-1185">Reference proteome</keyword>
<evidence type="ECO:0000313" key="2">
    <source>
        <dbReference type="Proteomes" id="UP000256977"/>
    </source>
</evidence>
<organism evidence="1 2">
    <name type="scientific">Cohnella phaseoli</name>
    <dbReference type="NCBI Taxonomy" id="456490"/>
    <lineage>
        <taxon>Bacteria</taxon>
        <taxon>Bacillati</taxon>
        <taxon>Bacillota</taxon>
        <taxon>Bacilli</taxon>
        <taxon>Bacillales</taxon>
        <taxon>Paenibacillaceae</taxon>
        <taxon>Cohnella</taxon>
    </lineage>
</organism>
<evidence type="ECO:0000313" key="1">
    <source>
        <dbReference type="EMBL" id="RED75728.1"/>
    </source>
</evidence>
<dbReference type="Proteomes" id="UP000256977">
    <property type="component" value="Unassembled WGS sequence"/>
</dbReference>
<comment type="caution">
    <text evidence="1">The sequence shown here is derived from an EMBL/GenBank/DDBJ whole genome shotgun (WGS) entry which is preliminary data.</text>
</comment>
<protein>
    <submittedName>
        <fullName evidence="1">Uncharacterized protein</fullName>
    </submittedName>
</protein>
<dbReference type="AlphaFoldDB" id="A0A3D9JNZ7"/>
<dbReference type="EMBL" id="QRDZ01000014">
    <property type="protein sequence ID" value="RED75728.1"/>
    <property type="molecule type" value="Genomic_DNA"/>
</dbReference>
<name>A0A3D9JNZ7_9BACL</name>
<accession>A0A3D9JNZ7</accession>
<proteinExistence type="predicted"/>